<dbReference type="Gene3D" id="2.60.120.10">
    <property type="entry name" value="Jelly Rolls"/>
    <property type="match status" value="1"/>
</dbReference>
<dbReference type="EMBL" id="JBHTLS010000108">
    <property type="protein sequence ID" value="MFD1104664.1"/>
    <property type="molecule type" value="Genomic_DNA"/>
</dbReference>
<dbReference type="CDD" id="cd00038">
    <property type="entry name" value="CAP_ED"/>
    <property type="match status" value="1"/>
</dbReference>
<feature type="domain" description="Cyclic nucleotide-binding" evidence="4">
    <location>
        <begin position="14"/>
        <end position="131"/>
    </location>
</feature>
<accession>A0ABW3NZZ8</accession>
<dbReference type="PRINTS" id="PR00034">
    <property type="entry name" value="HTHCRP"/>
</dbReference>
<dbReference type="Gene3D" id="1.10.10.10">
    <property type="entry name" value="Winged helix-like DNA-binding domain superfamily/Winged helix DNA-binding domain"/>
    <property type="match status" value="1"/>
</dbReference>
<dbReference type="InterPro" id="IPR036390">
    <property type="entry name" value="WH_DNA-bd_sf"/>
</dbReference>
<protein>
    <submittedName>
        <fullName evidence="6">Crp/Fnr family transcriptional regulator</fullName>
    </submittedName>
</protein>
<dbReference type="CDD" id="cd00092">
    <property type="entry name" value="HTH_CRP"/>
    <property type="match status" value="1"/>
</dbReference>
<keyword evidence="7" id="KW-1185">Reference proteome</keyword>
<keyword evidence="3" id="KW-0804">Transcription</keyword>
<sequence length="230" mass="25445">MNACAQCSVREHAICHSLGDEKLDELNRIGRRQTIKKGQALLWQGDESLLVGNVLEGTLKLSASNADGRDHTLGIMLPGDFIGRPFGETSAHSVIALTDARVCTFSRSAFDAFAQENPPLEHGLLERTLTELDRTREWMMLLGRKSAAERVALFLIEMSKRSSKGDDTGPSRKFDLPVSRQDMANLLGLTIETVSRQITRLREDRIIATPGRRAILILDFDALKAVTAEC</sequence>
<dbReference type="PROSITE" id="PS50042">
    <property type="entry name" value="CNMP_BINDING_3"/>
    <property type="match status" value="1"/>
</dbReference>
<evidence type="ECO:0000256" key="1">
    <source>
        <dbReference type="ARBA" id="ARBA00023015"/>
    </source>
</evidence>
<dbReference type="PROSITE" id="PS00042">
    <property type="entry name" value="HTH_CRP_1"/>
    <property type="match status" value="1"/>
</dbReference>
<dbReference type="InterPro" id="IPR014710">
    <property type="entry name" value="RmlC-like_jellyroll"/>
</dbReference>
<name>A0ABW3NZZ8_9SPHN</name>
<dbReference type="InterPro" id="IPR018335">
    <property type="entry name" value="Tscrpt_reg_HTH_Crp-type_CS"/>
</dbReference>
<evidence type="ECO:0000256" key="2">
    <source>
        <dbReference type="ARBA" id="ARBA00023125"/>
    </source>
</evidence>
<dbReference type="SMART" id="SM00419">
    <property type="entry name" value="HTH_CRP"/>
    <property type="match status" value="1"/>
</dbReference>
<evidence type="ECO:0000313" key="6">
    <source>
        <dbReference type="EMBL" id="MFD1104664.1"/>
    </source>
</evidence>
<dbReference type="SUPFAM" id="SSF46785">
    <property type="entry name" value="Winged helix' DNA-binding domain"/>
    <property type="match status" value="1"/>
</dbReference>
<dbReference type="InterPro" id="IPR018490">
    <property type="entry name" value="cNMP-bd_dom_sf"/>
</dbReference>
<dbReference type="InterPro" id="IPR050397">
    <property type="entry name" value="Env_Response_Regulators"/>
</dbReference>
<dbReference type="InterPro" id="IPR000595">
    <property type="entry name" value="cNMP-bd_dom"/>
</dbReference>
<feature type="domain" description="HTH crp-type" evidence="5">
    <location>
        <begin position="145"/>
        <end position="221"/>
    </location>
</feature>
<dbReference type="InterPro" id="IPR012318">
    <property type="entry name" value="HTH_CRP"/>
</dbReference>
<dbReference type="PANTHER" id="PTHR24567">
    <property type="entry name" value="CRP FAMILY TRANSCRIPTIONAL REGULATORY PROTEIN"/>
    <property type="match status" value="1"/>
</dbReference>
<reference evidence="7" key="1">
    <citation type="journal article" date="2019" name="Int. J. Syst. Evol. Microbiol.">
        <title>The Global Catalogue of Microorganisms (GCM) 10K type strain sequencing project: providing services to taxonomists for standard genome sequencing and annotation.</title>
        <authorList>
            <consortium name="The Broad Institute Genomics Platform"/>
            <consortium name="The Broad Institute Genome Sequencing Center for Infectious Disease"/>
            <person name="Wu L."/>
            <person name="Ma J."/>
        </authorList>
    </citation>
    <scope>NUCLEOTIDE SEQUENCE [LARGE SCALE GENOMIC DNA]</scope>
    <source>
        <strain evidence="7">CCUG 54329</strain>
    </source>
</reference>
<gene>
    <name evidence="6" type="ORF">ACFQ24_07225</name>
</gene>
<dbReference type="PANTHER" id="PTHR24567:SF75">
    <property type="entry name" value="FUMARATE AND NITRATE REDUCTION REGULATORY PROTEIN"/>
    <property type="match status" value="1"/>
</dbReference>
<dbReference type="PROSITE" id="PS51063">
    <property type="entry name" value="HTH_CRP_2"/>
    <property type="match status" value="1"/>
</dbReference>
<dbReference type="RefSeq" id="WP_380910114.1">
    <property type="nucleotide sequence ID" value="NZ_JBHTLS010000108.1"/>
</dbReference>
<proteinExistence type="predicted"/>
<dbReference type="Pfam" id="PF00027">
    <property type="entry name" value="cNMP_binding"/>
    <property type="match status" value="1"/>
</dbReference>
<keyword evidence="2" id="KW-0238">DNA-binding</keyword>
<dbReference type="InterPro" id="IPR036388">
    <property type="entry name" value="WH-like_DNA-bd_sf"/>
</dbReference>
<organism evidence="6 7">
    <name type="scientific">Sphingobium olei</name>
    <dbReference type="NCBI Taxonomy" id="420955"/>
    <lineage>
        <taxon>Bacteria</taxon>
        <taxon>Pseudomonadati</taxon>
        <taxon>Pseudomonadota</taxon>
        <taxon>Alphaproteobacteria</taxon>
        <taxon>Sphingomonadales</taxon>
        <taxon>Sphingomonadaceae</taxon>
        <taxon>Sphingobium</taxon>
    </lineage>
</organism>
<dbReference type="SMART" id="SM00100">
    <property type="entry name" value="cNMP"/>
    <property type="match status" value="1"/>
</dbReference>
<dbReference type="SUPFAM" id="SSF51206">
    <property type="entry name" value="cAMP-binding domain-like"/>
    <property type="match status" value="1"/>
</dbReference>
<evidence type="ECO:0000256" key="3">
    <source>
        <dbReference type="ARBA" id="ARBA00023163"/>
    </source>
</evidence>
<evidence type="ECO:0000259" key="5">
    <source>
        <dbReference type="PROSITE" id="PS51063"/>
    </source>
</evidence>
<keyword evidence="1" id="KW-0805">Transcription regulation</keyword>
<dbReference type="Pfam" id="PF13545">
    <property type="entry name" value="HTH_Crp_2"/>
    <property type="match status" value="1"/>
</dbReference>
<evidence type="ECO:0000259" key="4">
    <source>
        <dbReference type="PROSITE" id="PS50042"/>
    </source>
</evidence>
<evidence type="ECO:0000313" key="7">
    <source>
        <dbReference type="Proteomes" id="UP001597203"/>
    </source>
</evidence>
<comment type="caution">
    <text evidence="6">The sequence shown here is derived from an EMBL/GenBank/DDBJ whole genome shotgun (WGS) entry which is preliminary data.</text>
</comment>
<dbReference type="Proteomes" id="UP001597203">
    <property type="component" value="Unassembled WGS sequence"/>
</dbReference>